<feature type="transmembrane region" description="Helical" evidence="6">
    <location>
        <begin position="365"/>
        <end position="385"/>
    </location>
</feature>
<organism evidence="8 9">
    <name type="scientific">Paenibacillus endophyticus</name>
    <dbReference type="NCBI Taxonomy" id="1294268"/>
    <lineage>
        <taxon>Bacteria</taxon>
        <taxon>Bacillati</taxon>
        <taxon>Bacillota</taxon>
        <taxon>Bacilli</taxon>
        <taxon>Bacillales</taxon>
        <taxon>Paenibacillaceae</taxon>
        <taxon>Paenibacillus</taxon>
    </lineage>
</organism>
<accession>A0A7W5C819</accession>
<reference evidence="8 9" key="1">
    <citation type="submission" date="2020-08" db="EMBL/GenBank/DDBJ databases">
        <title>Genomic Encyclopedia of Type Strains, Phase III (KMG-III): the genomes of soil and plant-associated and newly described type strains.</title>
        <authorList>
            <person name="Whitman W."/>
        </authorList>
    </citation>
    <scope>NUCLEOTIDE SEQUENCE [LARGE SCALE GENOMIC DNA]</scope>
    <source>
        <strain evidence="8 9">CECT 8234</strain>
    </source>
</reference>
<dbReference type="EMBL" id="JACHXW010000007">
    <property type="protein sequence ID" value="MBB3152811.1"/>
    <property type="molecule type" value="Genomic_DNA"/>
</dbReference>
<evidence type="ECO:0000256" key="5">
    <source>
        <dbReference type="ARBA" id="ARBA00023136"/>
    </source>
</evidence>
<evidence type="ECO:0000256" key="4">
    <source>
        <dbReference type="ARBA" id="ARBA00022989"/>
    </source>
</evidence>
<dbReference type="GO" id="GO:0005886">
    <property type="term" value="C:plasma membrane"/>
    <property type="evidence" value="ECO:0007669"/>
    <property type="project" value="UniProtKB-SubCell"/>
</dbReference>
<evidence type="ECO:0000256" key="2">
    <source>
        <dbReference type="ARBA" id="ARBA00022448"/>
    </source>
</evidence>
<evidence type="ECO:0000256" key="6">
    <source>
        <dbReference type="SAM" id="Phobius"/>
    </source>
</evidence>
<dbReference type="PROSITE" id="PS00216">
    <property type="entry name" value="SUGAR_TRANSPORT_1"/>
    <property type="match status" value="1"/>
</dbReference>
<protein>
    <submittedName>
        <fullName evidence="8">MFS family permease</fullName>
    </submittedName>
</protein>
<evidence type="ECO:0000259" key="7">
    <source>
        <dbReference type="PROSITE" id="PS50850"/>
    </source>
</evidence>
<dbReference type="AlphaFoldDB" id="A0A7W5C819"/>
<dbReference type="InterPro" id="IPR036259">
    <property type="entry name" value="MFS_trans_sf"/>
</dbReference>
<dbReference type="InterPro" id="IPR011701">
    <property type="entry name" value="MFS"/>
</dbReference>
<sequence>MGHIPNIWKLFVIRFCNHLIPAYVIERLFWEERGMTIQMVVYTEIIYAFTIVLFEVPSGILADKWGRKKLLVCAALLGCLEFFLLVFATAFWHFAWVVFLAAIGHSASSGAEDALLYDSLAAEAKESQFEKVVGRLNAWGLVSVILAALSGSFLASHFGLELNYWISLFAMVVSLAVTLLLAEPARIGGGADDGSLPFKQYILVSIRFFRRNKGLSLVMLSGMVMGAAINFIDEFWQIYLDRLHIPVLYFGVFSAAIFLLRLPGNMLAYKLKHWISYRALLLGITAVLAVGFIYISMIQNYSSLIAIVIICTVAGVIEPLAAGYLHHQIDSSMRATMGSFQSFGENVLLTLTGLGFGYFSSKLDIFGGFWFLAVICSLFFIYFLFASKKVIE</sequence>
<feature type="transmembrane region" description="Helical" evidence="6">
    <location>
        <begin position="164"/>
        <end position="182"/>
    </location>
</feature>
<evidence type="ECO:0000256" key="3">
    <source>
        <dbReference type="ARBA" id="ARBA00022692"/>
    </source>
</evidence>
<dbReference type="InterPro" id="IPR053160">
    <property type="entry name" value="MFS_DHA3_Transporter"/>
</dbReference>
<dbReference type="RefSeq" id="WP_183563155.1">
    <property type="nucleotide sequence ID" value="NZ_CBCSLB010000006.1"/>
</dbReference>
<keyword evidence="2" id="KW-0813">Transport</keyword>
<feature type="transmembrane region" description="Helical" evidence="6">
    <location>
        <begin position="7"/>
        <end position="25"/>
    </location>
</feature>
<dbReference type="PROSITE" id="PS50850">
    <property type="entry name" value="MFS"/>
    <property type="match status" value="1"/>
</dbReference>
<evidence type="ECO:0000256" key="1">
    <source>
        <dbReference type="ARBA" id="ARBA00004651"/>
    </source>
</evidence>
<dbReference type="SUPFAM" id="SSF103473">
    <property type="entry name" value="MFS general substrate transporter"/>
    <property type="match status" value="1"/>
</dbReference>
<dbReference type="PANTHER" id="PTHR23530:SF1">
    <property type="entry name" value="PERMEASE, MAJOR FACILITATOR SUPERFAMILY-RELATED"/>
    <property type="match status" value="1"/>
</dbReference>
<dbReference type="InterPro" id="IPR005829">
    <property type="entry name" value="Sugar_transporter_CS"/>
</dbReference>
<feature type="transmembrane region" description="Helical" evidence="6">
    <location>
        <begin position="214"/>
        <end position="232"/>
    </location>
</feature>
<feature type="transmembrane region" description="Helical" evidence="6">
    <location>
        <begin position="45"/>
        <end position="63"/>
    </location>
</feature>
<dbReference type="GO" id="GO:0022857">
    <property type="term" value="F:transmembrane transporter activity"/>
    <property type="evidence" value="ECO:0007669"/>
    <property type="project" value="InterPro"/>
</dbReference>
<feature type="transmembrane region" description="Helical" evidence="6">
    <location>
        <begin position="244"/>
        <end position="263"/>
    </location>
</feature>
<dbReference type="InterPro" id="IPR020846">
    <property type="entry name" value="MFS_dom"/>
</dbReference>
<comment type="caution">
    <text evidence="8">The sequence shown here is derived from an EMBL/GenBank/DDBJ whole genome shotgun (WGS) entry which is preliminary data.</text>
</comment>
<feature type="transmembrane region" description="Helical" evidence="6">
    <location>
        <begin position="138"/>
        <end position="158"/>
    </location>
</feature>
<keyword evidence="9" id="KW-1185">Reference proteome</keyword>
<proteinExistence type="predicted"/>
<dbReference type="Pfam" id="PF07690">
    <property type="entry name" value="MFS_1"/>
    <property type="match status" value="1"/>
</dbReference>
<feature type="transmembrane region" description="Helical" evidence="6">
    <location>
        <begin position="70"/>
        <end position="88"/>
    </location>
</feature>
<keyword evidence="4 6" id="KW-1133">Transmembrane helix</keyword>
<dbReference type="PANTHER" id="PTHR23530">
    <property type="entry name" value="TRANSPORT PROTEIN-RELATED"/>
    <property type="match status" value="1"/>
</dbReference>
<feature type="transmembrane region" description="Helical" evidence="6">
    <location>
        <begin position="301"/>
        <end position="325"/>
    </location>
</feature>
<keyword evidence="3 6" id="KW-0812">Transmembrane</keyword>
<gene>
    <name evidence="8" type="ORF">FHS16_002868</name>
</gene>
<dbReference type="Proteomes" id="UP000518605">
    <property type="component" value="Unassembled WGS sequence"/>
</dbReference>
<evidence type="ECO:0000313" key="8">
    <source>
        <dbReference type="EMBL" id="MBB3152811.1"/>
    </source>
</evidence>
<dbReference type="Gene3D" id="1.20.1250.20">
    <property type="entry name" value="MFS general substrate transporter like domains"/>
    <property type="match status" value="1"/>
</dbReference>
<evidence type="ECO:0000313" key="9">
    <source>
        <dbReference type="Proteomes" id="UP000518605"/>
    </source>
</evidence>
<feature type="transmembrane region" description="Helical" evidence="6">
    <location>
        <begin position="275"/>
        <end position="295"/>
    </location>
</feature>
<keyword evidence="5 6" id="KW-0472">Membrane</keyword>
<name>A0A7W5C819_9BACL</name>
<feature type="domain" description="Major facilitator superfamily (MFS) profile" evidence="7">
    <location>
        <begin position="1"/>
        <end position="391"/>
    </location>
</feature>
<comment type="subcellular location">
    <subcellularLocation>
        <location evidence="1">Cell membrane</location>
        <topology evidence="1">Multi-pass membrane protein</topology>
    </subcellularLocation>
</comment>